<sequence>MLEDFKIYLVKNGYSEFTPSGNPSTAYDYKKRVEKIHYRENVTLNKFIENIDFYIDKYGHTGSESEFGKKSHNAFINALKRFKEFLNQKTE</sequence>
<name>A0AAP1RH73_9FLAO</name>
<proteinExistence type="predicted"/>
<dbReference type="Proteomes" id="UP000806077">
    <property type="component" value="Unassembled WGS sequence"/>
</dbReference>
<comment type="caution">
    <text evidence="1">The sequence shown here is derived from an EMBL/GenBank/DDBJ whole genome shotgun (WGS) entry which is preliminary data.</text>
</comment>
<gene>
    <name evidence="1" type="ORF">F7645_12560</name>
</gene>
<dbReference type="AlphaFoldDB" id="A0AAP1RH73"/>
<keyword evidence="2" id="KW-1185">Reference proteome</keyword>
<accession>A0AAP1RH73</accession>
<evidence type="ECO:0000313" key="1">
    <source>
        <dbReference type="EMBL" id="MBE7696245.1"/>
    </source>
</evidence>
<reference evidence="1 2" key="1">
    <citation type="journal article" date="2020" name="Int. J. Syst. Evol. Microbiol.">
        <title>Tenacibaculum piscium sp. nov., isolated from skin ulcers of sea-farmed fish, and description of Tenacibaculum finnmarkense sp. nov. with subdivision into genomovars finnmarkense and ulcerans.</title>
        <authorList>
            <person name="Olsen A.B."/>
            <person name="Spilsberg B."/>
            <person name="Nilsen H.K."/>
            <person name="Lagesen K."/>
            <person name="Gulla S."/>
            <person name="Avendano-Herrera R."/>
            <person name="Irgang R."/>
            <person name="Duchaud E."/>
            <person name="Colquhoun D.J."/>
        </authorList>
    </citation>
    <scope>NUCLEOTIDE SEQUENCE [LARGE SCALE GENOMIC DNA]</scope>
    <source>
        <strain evidence="1 2">TNO037</strain>
    </source>
</reference>
<protein>
    <submittedName>
        <fullName evidence="1">Uncharacterized protein</fullName>
    </submittedName>
</protein>
<dbReference type="RefSeq" id="WP_101955855.1">
    <property type="nucleotide sequence ID" value="NZ_JAJHTL010000042.1"/>
</dbReference>
<dbReference type="EMBL" id="WXXV01000036">
    <property type="protein sequence ID" value="MBE7696245.1"/>
    <property type="molecule type" value="Genomic_DNA"/>
</dbReference>
<evidence type="ECO:0000313" key="2">
    <source>
        <dbReference type="Proteomes" id="UP000806077"/>
    </source>
</evidence>
<organism evidence="1 2">
    <name type="scientific">Tenacibaculum finnmarkense genomovar finnmarkense</name>
    <dbReference type="NCBI Taxonomy" id="1458503"/>
    <lineage>
        <taxon>Bacteria</taxon>
        <taxon>Pseudomonadati</taxon>
        <taxon>Bacteroidota</taxon>
        <taxon>Flavobacteriia</taxon>
        <taxon>Flavobacteriales</taxon>
        <taxon>Flavobacteriaceae</taxon>
        <taxon>Tenacibaculum</taxon>
        <taxon>Tenacibaculum finnmarkense</taxon>
    </lineage>
</organism>